<dbReference type="OrthoDB" id="9772630at2"/>
<feature type="transmembrane region" description="Helical" evidence="3">
    <location>
        <begin position="349"/>
        <end position="368"/>
    </location>
</feature>
<name>W6S362_9CLOT</name>
<dbReference type="InterPro" id="IPR050768">
    <property type="entry name" value="UPF0353/GerABKA_families"/>
</dbReference>
<dbReference type="RefSeq" id="WP_044038076.1">
    <property type="nucleotide sequence ID" value="NZ_HG917868.1"/>
</dbReference>
<evidence type="ECO:0000256" key="2">
    <source>
        <dbReference type="ARBA" id="ARBA00023136"/>
    </source>
</evidence>
<evidence type="ECO:0000256" key="1">
    <source>
        <dbReference type="ARBA" id="ARBA00005278"/>
    </source>
</evidence>
<dbReference type="PANTHER" id="PTHR22550">
    <property type="entry name" value="SPORE GERMINATION PROTEIN"/>
    <property type="match status" value="1"/>
</dbReference>
<comment type="similarity">
    <text evidence="1">Belongs to the GerABKA family.</text>
</comment>
<dbReference type="GO" id="GO:0009847">
    <property type="term" value="P:spore germination"/>
    <property type="evidence" value="ECO:0007669"/>
    <property type="project" value="InterPro"/>
</dbReference>
<dbReference type="eggNOG" id="COG0697">
    <property type="taxonomic scope" value="Bacteria"/>
</dbReference>
<keyword evidence="3" id="KW-0812">Transmembrane</keyword>
<proteinExistence type="inferred from homology"/>
<dbReference type="PATRIC" id="fig|1216932.3.peg.1582"/>
<dbReference type="STRING" id="1216932.CM240_1589"/>
<feature type="transmembrane region" description="Helical" evidence="3">
    <location>
        <begin position="319"/>
        <end position="337"/>
    </location>
</feature>
<dbReference type="AlphaFoldDB" id="W6S362"/>
<feature type="transmembrane region" description="Helical" evidence="3">
    <location>
        <begin position="406"/>
        <end position="433"/>
    </location>
</feature>
<organism evidence="4 5">
    <name type="scientific">Clostridium bornimense</name>
    <dbReference type="NCBI Taxonomy" id="1216932"/>
    <lineage>
        <taxon>Bacteria</taxon>
        <taxon>Bacillati</taxon>
        <taxon>Bacillota</taxon>
        <taxon>Clostridia</taxon>
        <taxon>Eubacteriales</taxon>
        <taxon>Clostridiaceae</taxon>
        <taxon>Clostridium</taxon>
    </lineage>
</organism>
<dbReference type="InterPro" id="IPR004995">
    <property type="entry name" value="Spore_Ger"/>
</dbReference>
<sequence>MKFSSEFEKNVSEIRSRLPLEKSFDILERNILIHNKKAYLVFLDGLTKDDALRSLMKSIYFLKEDIFKNLKTSKDFIEKVIPNIEVAEETDFDKIIDSLLSGQTIMIIEGYNSAIILDIRTYPARGPEEPDKEKVLRGARDGFVETIVFNTALIRRRIRDTNLTFEMTTIGSSSKTDVAIGYMGNLVNKKALDTLKKRLSSLEVDALTMGDESLVESLNSNNWFNPFPKVRYTERPDVTAAHILEGKIILLVDNNPTAMLIPTCIFDFFENIEDYYFPILTGNYLRIIRNFIFIAQIFITPCYLLLVHYQNLIPTSLKFLLPSTSYTVPLIFQFLLLEIGIDGLKLASLNTPSSLGMSLSVIGALLLGEYTVNTGWLIPETILYMAIVALASFTQPSIELSYAIKFLRIIILILTGLFNIWGFIIGIIFSIIIMASTKTLTGESYLYPLIPFNGAALRKLLFRSKIKSNKS</sequence>
<protein>
    <submittedName>
        <fullName evidence="4">Stage V sporulation protein AF</fullName>
    </submittedName>
</protein>
<keyword evidence="3" id="KW-1133">Transmembrane helix</keyword>
<dbReference type="Pfam" id="PF03323">
    <property type="entry name" value="GerA"/>
    <property type="match status" value="1"/>
</dbReference>
<reference evidence="4 5" key="1">
    <citation type="submission" date="2013-11" db="EMBL/GenBank/DDBJ databases">
        <title>Complete genome sequence of Clostridum sp. M2/40.</title>
        <authorList>
            <person name="Wibberg D."/>
            <person name="Puehler A."/>
            <person name="Schlueter A."/>
        </authorList>
    </citation>
    <scope>NUCLEOTIDE SEQUENCE [LARGE SCALE GENOMIC DNA]</scope>
    <source>
        <strain evidence="5">M2/40</strain>
    </source>
</reference>
<feature type="transmembrane region" description="Helical" evidence="3">
    <location>
        <begin position="374"/>
        <end position="394"/>
    </location>
</feature>
<gene>
    <name evidence="4" type="ORF">CM240_1589</name>
</gene>
<dbReference type="PIRSF" id="PIRSF005690">
    <property type="entry name" value="GerBA"/>
    <property type="match status" value="1"/>
</dbReference>
<dbReference type="EMBL" id="HG917868">
    <property type="protein sequence ID" value="CDM68747.1"/>
    <property type="molecule type" value="Genomic_DNA"/>
</dbReference>
<dbReference type="PANTHER" id="PTHR22550:SF9">
    <property type="entry name" value="STAGE V SPORULATION PROTEIN AF"/>
    <property type="match status" value="1"/>
</dbReference>
<keyword evidence="5" id="KW-1185">Reference proteome</keyword>
<accession>W6S362</accession>
<dbReference type="Proteomes" id="UP000019426">
    <property type="component" value="Chromosome M2/40_rep1"/>
</dbReference>
<evidence type="ECO:0000256" key="3">
    <source>
        <dbReference type="SAM" id="Phobius"/>
    </source>
</evidence>
<evidence type="ECO:0000313" key="4">
    <source>
        <dbReference type="EMBL" id="CDM68747.1"/>
    </source>
</evidence>
<keyword evidence="2 3" id="KW-0472">Membrane</keyword>
<dbReference type="KEGG" id="clt:CM240_1589"/>
<evidence type="ECO:0000313" key="5">
    <source>
        <dbReference type="Proteomes" id="UP000019426"/>
    </source>
</evidence>
<dbReference type="HOGENOM" id="CLU_021639_3_1_9"/>
<feature type="transmembrane region" description="Helical" evidence="3">
    <location>
        <begin position="287"/>
        <end position="307"/>
    </location>
</feature>
<dbReference type="GO" id="GO:0016020">
    <property type="term" value="C:membrane"/>
    <property type="evidence" value="ECO:0007669"/>
    <property type="project" value="InterPro"/>
</dbReference>